<keyword evidence="5" id="KW-1185">Reference proteome</keyword>
<comment type="cofactor">
    <cofactor evidence="2">
        <name>Mn(2+)</name>
        <dbReference type="ChEBI" id="CHEBI:29035"/>
    </cofactor>
    <text evidence="2">The Mn(2+) ion enhances activity.</text>
</comment>
<dbReference type="GO" id="GO:0019877">
    <property type="term" value="P:diaminopimelate biosynthetic process"/>
    <property type="evidence" value="ECO:0007669"/>
    <property type="project" value="UniProtKB-ARBA"/>
</dbReference>
<dbReference type="Gene3D" id="3.40.630.10">
    <property type="entry name" value="Zn peptidases"/>
    <property type="match status" value="1"/>
</dbReference>
<evidence type="ECO:0000256" key="2">
    <source>
        <dbReference type="PIRSR" id="PIRSR005962-1"/>
    </source>
</evidence>
<evidence type="ECO:0000313" key="5">
    <source>
        <dbReference type="Proteomes" id="UP000265801"/>
    </source>
</evidence>
<evidence type="ECO:0000313" key="4">
    <source>
        <dbReference type="EMBL" id="RIW28460.1"/>
    </source>
</evidence>
<sequence>MEAEKIKEDLIFWRRTFHQKPELGFEEIQTSQFVQEQLKKTGINYKVIGGTGVAALIEGESPGPTIALRGDMDALPIQDEKTVSYSSKVEGKAHLCGHDAHTAMLLGAAHLLVKNKPLKGNVKLIFQPAEEGLFGAETLIKHGVLENPGVEAIAGLHVNPMVPAGFVTCSQKEVCAAADFFDIEIFGVGGHAAHPHHSVDSIAIAAAVVSSLQQIVSRQVDPLSPTVLTIGQIHGGSANNAIAPSVKIGGTVRTLDPQVRNAMEARMEKVIKGVSEGLGGTYTFDYRYMYPVLLNDESLIPSLRETVQSVLGSDSFSISKPSMGGEDFSFYAQKVPGVFFRIGVRNEEKKAVYPLHHPKFDLDEDALPYGSAILAQYALNFFE</sequence>
<dbReference type="Gene3D" id="3.30.70.360">
    <property type="match status" value="1"/>
</dbReference>
<feature type="binding site" evidence="2">
    <location>
        <position position="131"/>
    </location>
    <ligand>
        <name>Mn(2+)</name>
        <dbReference type="ChEBI" id="CHEBI:29035"/>
        <label>2</label>
    </ligand>
</feature>
<reference evidence="4 5" key="1">
    <citation type="submission" date="2018-09" db="EMBL/GenBank/DDBJ databases">
        <title>Bacillus saliacetes sp. nov., isolated from Thai shrimp paste (Ka-pi).</title>
        <authorList>
            <person name="Daroonpunt R."/>
            <person name="Tanasupawat S."/>
            <person name="Yiamsombut S."/>
        </authorList>
    </citation>
    <scope>NUCLEOTIDE SEQUENCE [LARGE SCALE GENOMIC DNA]</scope>
    <source>
        <strain evidence="4 5">SKP7-4</strain>
    </source>
</reference>
<feature type="domain" description="Peptidase M20 dimerisation" evidence="3">
    <location>
        <begin position="181"/>
        <end position="272"/>
    </location>
</feature>
<dbReference type="PANTHER" id="PTHR11014">
    <property type="entry name" value="PEPTIDASE M20 FAMILY MEMBER"/>
    <property type="match status" value="1"/>
</dbReference>
<evidence type="ECO:0000256" key="1">
    <source>
        <dbReference type="ARBA" id="ARBA00022801"/>
    </source>
</evidence>
<dbReference type="SUPFAM" id="SSF53187">
    <property type="entry name" value="Zn-dependent exopeptidases"/>
    <property type="match status" value="1"/>
</dbReference>
<feature type="binding site" evidence="2">
    <location>
        <position position="98"/>
    </location>
    <ligand>
        <name>Mn(2+)</name>
        <dbReference type="ChEBI" id="CHEBI:29035"/>
        <label>2</label>
    </ligand>
</feature>
<dbReference type="SUPFAM" id="SSF55031">
    <property type="entry name" value="Bacterial exopeptidase dimerisation domain"/>
    <property type="match status" value="1"/>
</dbReference>
<dbReference type="OrthoDB" id="9776731at2"/>
<feature type="binding site" evidence="2">
    <location>
        <position position="96"/>
    </location>
    <ligand>
        <name>Mn(2+)</name>
        <dbReference type="ChEBI" id="CHEBI:29035"/>
        <label>2</label>
    </ligand>
</feature>
<gene>
    <name evidence="4" type="ORF">D3H55_21850</name>
</gene>
<dbReference type="EMBL" id="QXIR01000045">
    <property type="protein sequence ID" value="RIW28460.1"/>
    <property type="molecule type" value="Genomic_DNA"/>
</dbReference>
<dbReference type="InterPro" id="IPR036264">
    <property type="entry name" value="Bact_exopeptidase_dim_dom"/>
</dbReference>
<dbReference type="GO" id="GO:0050118">
    <property type="term" value="F:N-acetyldiaminopimelate deacetylase activity"/>
    <property type="evidence" value="ECO:0007669"/>
    <property type="project" value="UniProtKB-ARBA"/>
</dbReference>
<dbReference type="AlphaFoldDB" id="A0A3A1QNN9"/>
<dbReference type="Pfam" id="PF07687">
    <property type="entry name" value="M20_dimer"/>
    <property type="match status" value="1"/>
</dbReference>
<dbReference type="Proteomes" id="UP000265801">
    <property type="component" value="Unassembled WGS sequence"/>
</dbReference>
<evidence type="ECO:0000259" key="3">
    <source>
        <dbReference type="Pfam" id="PF07687"/>
    </source>
</evidence>
<dbReference type="GO" id="GO:0046872">
    <property type="term" value="F:metal ion binding"/>
    <property type="evidence" value="ECO:0007669"/>
    <property type="project" value="UniProtKB-KW"/>
</dbReference>
<dbReference type="FunFam" id="3.30.70.360:FF:000001">
    <property type="entry name" value="N-acetyldiaminopimelate deacetylase"/>
    <property type="match status" value="1"/>
</dbReference>
<dbReference type="InterPro" id="IPR017439">
    <property type="entry name" value="Amidohydrolase"/>
</dbReference>
<dbReference type="InterPro" id="IPR002933">
    <property type="entry name" value="Peptidase_M20"/>
</dbReference>
<proteinExistence type="predicted"/>
<feature type="binding site" evidence="2">
    <location>
        <position position="356"/>
    </location>
    <ligand>
        <name>Mn(2+)</name>
        <dbReference type="ChEBI" id="CHEBI:29035"/>
        <label>2</label>
    </ligand>
</feature>
<dbReference type="InterPro" id="IPR011650">
    <property type="entry name" value="Peptidase_M20_dimer"/>
</dbReference>
<dbReference type="Pfam" id="PF01546">
    <property type="entry name" value="Peptidase_M20"/>
    <property type="match status" value="1"/>
</dbReference>
<protein>
    <submittedName>
        <fullName evidence="4">Amidohydrolase</fullName>
    </submittedName>
</protein>
<keyword evidence="1 4" id="KW-0378">Hydrolase</keyword>
<feature type="binding site" evidence="2">
    <location>
        <position position="157"/>
    </location>
    <ligand>
        <name>Mn(2+)</name>
        <dbReference type="ChEBI" id="CHEBI:29035"/>
        <label>2</label>
    </ligand>
</feature>
<organism evidence="4 5">
    <name type="scientific">Bacillus salacetis</name>
    <dbReference type="NCBI Taxonomy" id="2315464"/>
    <lineage>
        <taxon>Bacteria</taxon>
        <taxon>Bacillati</taxon>
        <taxon>Bacillota</taxon>
        <taxon>Bacilli</taxon>
        <taxon>Bacillales</taxon>
        <taxon>Bacillaceae</taxon>
        <taxon>Bacillus</taxon>
    </lineage>
</organism>
<dbReference type="PANTHER" id="PTHR11014:SF63">
    <property type="entry name" value="METALLOPEPTIDASE, PUTATIVE (AFU_ORTHOLOGUE AFUA_6G09600)-RELATED"/>
    <property type="match status" value="1"/>
</dbReference>
<keyword evidence="2" id="KW-0464">Manganese</keyword>
<dbReference type="NCBIfam" id="TIGR01891">
    <property type="entry name" value="amidohydrolases"/>
    <property type="match status" value="1"/>
</dbReference>
<comment type="caution">
    <text evidence="4">The sequence shown here is derived from an EMBL/GenBank/DDBJ whole genome shotgun (WGS) entry which is preliminary data.</text>
</comment>
<dbReference type="PIRSF" id="PIRSF005962">
    <property type="entry name" value="Pept_M20D_amidohydro"/>
    <property type="match status" value="1"/>
</dbReference>
<keyword evidence="2" id="KW-0479">Metal-binding</keyword>
<accession>A0A3A1QNN9</accession>
<name>A0A3A1QNN9_9BACI</name>